<evidence type="ECO:0000256" key="6">
    <source>
        <dbReference type="ARBA" id="ARBA00023239"/>
    </source>
</evidence>
<dbReference type="InterPro" id="IPR043132">
    <property type="entry name" value="BCAT-like_C"/>
</dbReference>
<sequence>MNKSPFTLINGVAADSVAVTDRGLAYGDGLFETVQLRAGRPLLLDLHLERLRSGCERLAIKSPTLFDDLQSDLEHLARLCSMQDFGVLKILVTRGAGGRGYLPQVGMAPTRIVIVSVMPDYPHSPAQAGVRVRWCDMTLALSPRLAGIKHLNRLEQVLARSEWDDPDIREGLLCDTEGFVVEGTMSNLLWVRGKVLHAPLLDRCGVAGVVRKRVLQLAAAAGIEVLEGRFGKSELEQADEIMLCNSLIDIWPVVTLDARHWSVGPVTRALQSLLAKDYLAC</sequence>
<dbReference type="InterPro" id="IPR043131">
    <property type="entry name" value="BCAT-like_N"/>
</dbReference>
<evidence type="ECO:0000256" key="11">
    <source>
        <dbReference type="ARBA" id="ARBA00069174"/>
    </source>
</evidence>
<reference evidence="14" key="1">
    <citation type="submission" date="2016-05" db="EMBL/GenBank/DDBJ databases">
        <authorList>
            <person name="Baek K."/>
            <person name="Yang S.-J."/>
        </authorList>
    </citation>
    <scope>NUCLEOTIDE SEQUENCE [LARGE SCALE GENOMIC DNA]</scope>
    <source>
        <strain evidence="14">ST58-10</strain>
    </source>
</reference>
<accession>A0A1A9EYE0</accession>
<reference evidence="13 14" key="2">
    <citation type="journal article" date="2018" name="Int. J. Syst. Evol. Microbiol.">
        <title>Marinobacterium aestuarii sp. nov., a benzene-degrading marine bacterium isolated from estuary sediment.</title>
        <authorList>
            <person name="Bae S.S."/>
            <person name="Jung J."/>
            <person name="Chung D."/>
            <person name="Baek K."/>
        </authorList>
    </citation>
    <scope>NUCLEOTIDE SEQUENCE [LARGE SCALE GENOMIC DNA]</scope>
    <source>
        <strain evidence="13 14">ST58-10</strain>
    </source>
</reference>
<dbReference type="GO" id="GO:0030170">
    <property type="term" value="F:pyridoxal phosphate binding"/>
    <property type="evidence" value="ECO:0007669"/>
    <property type="project" value="InterPro"/>
</dbReference>
<comment type="cofactor">
    <cofactor evidence="1">
        <name>pyridoxal 5'-phosphate</name>
        <dbReference type="ChEBI" id="CHEBI:597326"/>
    </cofactor>
</comment>
<comment type="similarity">
    <text evidence="2">Belongs to the class-IV pyridoxal-phosphate-dependent aminotransferase family.</text>
</comment>
<protein>
    <recommendedName>
        <fullName evidence="11 12">Aminodeoxychorismate lyase</fullName>
        <ecNumber evidence="8 12">4.1.3.38</ecNumber>
    </recommendedName>
</protein>
<evidence type="ECO:0000256" key="4">
    <source>
        <dbReference type="ARBA" id="ARBA00022898"/>
    </source>
</evidence>
<dbReference type="EMBL" id="CP015839">
    <property type="protein sequence ID" value="ANG62668.1"/>
    <property type="molecule type" value="Genomic_DNA"/>
</dbReference>
<dbReference type="GO" id="GO:0046656">
    <property type="term" value="P:folic acid biosynthetic process"/>
    <property type="evidence" value="ECO:0007669"/>
    <property type="project" value="UniProtKB-KW"/>
</dbReference>
<comment type="pathway">
    <text evidence="7">Cofactor biosynthesis; tetrahydrofolate biosynthesis; 4-aminobenzoate from chorismate: step 2/2.</text>
</comment>
<keyword evidence="6 13" id="KW-0456">Lyase</keyword>
<gene>
    <name evidence="13" type="ORF">A8C75_09355</name>
</gene>
<comment type="function">
    <text evidence="10">Involved in the biosynthesis of p-aminobenzoate (PABA), a precursor of tetrahydrofolate. Converts 4-amino-4-deoxychorismate into 4-aminobenzoate (PABA) and pyruvate.</text>
</comment>
<dbReference type="Proteomes" id="UP000078070">
    <property type="component" value="Chromosome"/>
</dbReference>
<dbReference type="PANTHER" id="PTHR42743:SF2">
    <property type="entry name" value="AMINODEOXYCHORISMATE LYASE"/>
    <property type="match status" value="1"/>
</dbReference>
<keyword evidence="14" id="KW-1185">Reference proteome</keyword>
<dbReference type="NCBIfam" id="TIGR03461">
    <property type="entry name" value="pabC_Proteo"/>
    <property type="match status" value="1"/>
</dbReference>
<dbReference type="InterPro" id="IPR050571">
    <property type="entry name" value="Class-IV_PLP-Dep_Aminotrnsfr"/>
</dbReference>
<keyword evidence="4" id="KW-0663">Pyridoxal phosphate</keyword>
<dbReference type="RefSeq" id="WP_067381158.1">
    <property type="nucleotide sequence ID" value="NZ_CP015839.1"/>
</dbReference>
<evidence type="ECO:0000313" key="14">
    <source>
        <dbReference type="Proteomes" id="UP000078070"/>
    </source>
</evidence>
<dbReference type="Gene3D" id="3.20.10.10">
    <property type="entry name" value="D-amino Acid Aminotransferase, subunit A, domain 2"/>
    <property type="match status" value="1"/>
</dbReference>
<proteinExistence type="inferred from homology"/>
<dbReference type="GO" id="GO:0008153">
    <property type="term" value="P:4-aminobenzoate biosynthetic process"/>
    <property type="evidence" value="ECO:0007669"/>
    <property type="project" value="UniProtKB-UniRule"/>
</dbReference>
<dbReference type="OrthoDB" id="9805628at2"/>
<dbReference type="InterPro" id="IPR017824">
    <property type="entry name" value="Aminodeoxychorismate_lyase_IV"/>
</dbReference>
<dbReference type="Gene3D" id="3.30.470.10">
    <property type="match status" value="1"/>
</dbReference>
<evidence type="ECO:0000256" key="1">
    <source>
        <dbReference type="ARBA" id="ARBA00001933"/>
    </source>
</evidence>
<evidence type="ECO:0000256" key="12">
    <source>
        <dbReference type="NCBIfam" id="TIGR03461"/>
    </source>
</evidence>
<dbReference type="STRING" id="1821621.A8C75_09355"/>
<dbReference type="EC" id="4.1.3.38" evidence="8 12"/>
<evidence type="ECO:0000313" key="13">
    <source>
        <dbReference type="EMBL" id="ANG62668.1"/>
    </source>
</evidence>
<organism evidence="13 14">
    <name type="scientific">Marinobacterium aestuarii</name>
    <dbReference type="NCBI Taxonomy" id="1821621"/>
    <lineage>
        <taxon>Bacteria</taxon>
        <taxon>Pseudomonadati</taxon>
        <taxon>Pseudomonadota</taxon>
        <taxon>Gammaproteobacteria</taxon>
        <taxon>Oceanospirillales</taxon>
        <taxon>Oceanospirillaceae</taxon>
        <taxon>Marinobacterium</taxon>
    </lineage>
</organism>
<evidence type="ECO:0000256" key="3">
    <source>
        <dbReference type="ARBA" id="ARBA00011738"/>
    </source>
</evidence>
<dbReference type="PANTHER" id="PTHR42743">
    <property type="entry name" value="AMINO-ACID AMINOTRANSFERASE"/>
    <property type="match status" value="1"/>
</dbReference>
<dbReference type="AlphaFoldDB" id="A0A1A9EYE0"/>
<evidence type="ECO:0000256" key="10">
    <source>
        <dbReference type="ARBA" id="ARBA00054027"/>
    </source>
</evidence>
<dbReference type="CDD" id="cd01559">
    <property type="entry name" value="ADCL_like"/>
    <property type="match status" value="1"/>
</dbReference>
<evidence type="ECO:0000256" key="8">
    <source>
        <dbReference type="ARBA" id="ARBA00035676"/>
    </source>
</evidence>
<name>A0A1A9EYE0_9GAMM</name>
<evidence type="ECO:0000256" key="5">
    <source>
        <dbReference type="ARBA" id="ARBA00022909"/>
    </source>
</evidence>
<evidence type="ECO:0000256" key="9">
    <source>
        <dbReference type="ARBA" id="ARBA00049529"/>
    </source>
</evidence>
<dbReference type="InterPro" id="IPR036038">
    <property type="entry name" value="Aminotransferase-like"/>
</dbReference>
<dbReference type="FunFam" id="3.20.10.10:FF:000002">
    <property type="entry name" value="D-alanine aminotransferase"/>
    <property type="match status" value="1"/>
</dbReference>
<evidence type="ECO:0000256" key="7">
    <source>
        <dbReference type="ARBA" id="ARBA00035633"/>
    </source>
</evidence>
<dbReference type="GO" id="GO:0008696">
    <property type="term" value="F:4-amino-4-deoxychorismate lyase activity"/>
    <property type="evidence" value="ECO:0007669"/>
    <property type="project" value="UniProtKB-UniRule"/>
</dbReference>
<dbReference type="InterPro" id="IPR001544">
    <property type="entry name" value="Aminotrans_IV"/>
</dbReference>
<dbReference type="Pfam" id="PF01063">
    <property type="entry name" value="Aminotran_4"/>
    <property type="match status" value="1"/>
</dbReference>
<dbReference type="NCBIfam" id="NF004761">
    <property type="entry name" value="PRK06092.1"/>
    <property type="match status" value="1"/>
</dbReference>
<comment type="subunit">
    <text evidence="3">Homodimer.</text>
</comment>
<comment type="catalytic activity">
    <reaction evidence="9">
        <text>4-amino-4-deoxychorismate = 4-aminobenzoate + pyruvate + H(+)</text>
        <dbReference type="Rhea" id="RHEA:16201"/>
        <dbReference type="ChEBI" id="CHEBI:15361"/>
        <dbReference type="ChEBI" id="CHEBI:15378"/>
        <dbReference type="ChEBI" id="CHEBI:17836"/>
        <dbReference type="ChEBI" id="CHEBI:58406"/>
        <dbReference type="EC" id="4.1.3.38"/>
    </reaction>
</comment>
<dbReference type="KEGG" id="mars:A8C75_09355"/>
<keyword evidence="5" id="KW-0289">Folate biosynthesis</keyword>
<dbReference type="GO" id="GO:0005829">
    <property type="term" value="C:cytosol"/>
    <property type="evidence" value="ECO:0007669"/>
    <property type="project" value="TreeGrafter"/>
</dbReference>
<evidence type="ECO:0000256" key="2">
    <source>
        <dbReference type="ARBA" id="ARBA00009320"/>
    </source>
</evidence>
<dbReference type="SUPFAM" id="SSF56752">
    <property type="entry name" value="D-aminoacid aminotransferase-like PLP-dependent enzymes"/>
    <property type="match status" value="1"/>
</dbReference>